<dbReference type="EMBL" id="FNZH01000009">
    <property type="protein sequence ID" value="SEJ71089.1"/>
    <property type="molecule type" value="Genomic_DNA"/>
</dbReference>
<protein>
    <recommendedName>
        <fullName evidence="4">PEP-CTERM protein-sorting domain-containing protein</fullName>
    </recommendedName>
</protein>
<keyword evidence="3" id="KW-1185">Reference proteome</keyword>
<evidence type="ECO:0000256" key="1">
    <source>
        <dbReference type="SAM" id="SignalP"/>
    </source>
</evidence>
<dbReference type="AlphaFoldDB" id="A0A1H7AZT9"/>
<organism evidence="2 3">
    <name type="scientific">Cyclobacterium xiamenense</name>
    <dbReference type="NCBI Taxonomy" id="1297121"/>
    <lineage>
        <taxon>Bacteria</taxon>
        <taxon>Pseudomonadati</taxon>
        <taxon>Bacteroidota</taxon>
        <taxon>Cytophagia</taxon>
        <taxon>Cytophagales</taxon>
        <taxon>Cyclobacteriaceae</taxon>
        <taxon>Cyclobacterium</taxon>
    </lineage>
</organism>
<name>A0A1H7AZT9_9BACT</name>
<gene>
    <name evidence="2" type="ORF">SAMN05192553_10956</name>
</gene>
<dbReference type="Proteomes" id="UP000199403">
    <property type="component" value="Unassembled WGS sequence"/>
</dbReference>
<accession>A0A1H7AZT9</accession>
<feature type="signal peptide" evidence="1">
    <location>
        <begin position="1"/>
        <end position="19"/>
    </location>
</feature>
<dbReference type="PROSITE" id="PS51257">
    <property type="entry name" value="PROKAR_LIPOPROTEIN"/>
    <property type="match status" value="1"/>
</dbReference>
<reference evidence="3" key="1">
    <citation type="submission" date="2016-10" db="EMBL/GenBank/DDBJ databases">
        <authorList>
            <person name="Varghese N."/>
            <person name="Submissions S."/>
        </authorList>
    </citation>
    <scope>NUCLEOTIDE SEQUENCE [LARGE SCALE GENOMIC DNA]</scope>
    <source>
        <strain evidence="3">IBRC-M 10761</strain>
    </source>
</reference>
<keyword evidence="1" id="KW-0732">Signal</keyword>
<feature type="chain" id="PRO_5011491242" description="PEP-CTERM protein-sorting domain-containing protein" evidence="1">
    <location>
        <begin position="20"/>
        <end position="237"/>
    </location>
</feature>
<evidence type="ECO:0000313" key="2">
    <source>
        <dbReference type="EMBL" id="SEJ71089.1"/>
    </source>
</evidence>
<evidence type="ECO:0000313" key="3">
    <source>
        <dbReference type="Proteomes" id="UP000199403"/>
    </source>
</evidence>
<evidence type="ECO:0008006" key="4">
    <source>
        <dbReference type="Google" id="ProtNLM"/>
    </source>
</evidence>
<sequence length="237" mass="25736">MVRPLAACLILLAVFSCVGEDPDPGVEARVIADNFEVGMQGWEGGFADLPVDGLDSYELDVALDKLPEETGKTDPAIRIQGHNRSDDLFMFLKKEISGLDPGASYRAVFELRLASSYPENSIGIGGSPGGSVFLKAGAVNQEPMAEPVEEASTTYYRMNINKGNQSQDGEDMYGLGTIGIAGDAFVYEIIQRDNRNRPQEVLADSEGKLWLIVGTDSGFEGKTVLYFQEIKVTLTKQ</sequence>
<dbReference type="STRING" id="1416801.SAMN05192553_10956"/>
<proteinExistence type="predicted"/>